<dbReference type="EC" id="2.7.7.41" evidence="6 20"/>
<evidence type="ECO:0000256" key="13">
    <source>
        <dbReference type="ARBA" id="ARBA00023098"/>
    </source>
</evidence>
<dbReference type="InterPro" id="IPR015222">
    <property type="entry name" value="Tam41"/>
</dbReference>
<dbReference type="PANTHER" id="PTHR13619">
    <property type="entry name" value="PHOSPHATIDATE CYTIDYLYLTRANSFERASE, MITOCHONDRIAL"/>
    <property type="match status" value="1"/>
</dbReference>
<dbReference type="AlphaFoldDB" id="V4AA55"/>
<keyword evidence="8 20" id="KW-0444">Lipid biosynthesis</keyword>
<keyword evidence="15 20" id="KW-0472">Membrane</keyword>
<evidence type="ECO:0000256" key="14">
    <source>
        <dbReference type="ARBA" id="ARBA00023128"/>
    </source>
</evidence>
<evidence type="ECO:0000256" key="1">
    <source>
        <dbReference type="ARBA" id="ARBA00001946"/>
    </source>
</evidence>
<protein>
    <recommendedName>
        <fullName evidence="7 20">Phosphatidate cytidylyltransferase, mitochondrial</fullName>
        <ecNumber evidence="6 20">2.7.7.41</ecNumber>
    </recommendedName>
    <alternativeName>
        <fullName evidence="18 20">CDP-diacylglycerol synthase</fullName>
    </alternativeName>
    <alternativeName>
        <fullName evidence="19 20">Mitochondrial translocator assembly and maintenance protein 41 homolog</fullName>
    </alternativeName>
</protein>
<keyword evidence="17 20" id="KW-1208">Phospholipid metabolism</keyword>
<evidence type="ECO:0000256" key="19">
    <source>
        <dbReference type="ARBA" id="ARBA00031502"/>
    </source>
</evidence>
<sequence length="341" mass="39367">MSHFVRFCSSLVEIQSNTAIYKRILPSFPKGIEMAFSYGSAVFQQEGHPSKDKNMLDFVFVVEDPLVWHQENLEMNRSHYSFLKLFGAKKIANIQEKFGAGVYFNTLIPFENRLIKYGIISTDKVITDLLDWETLYVSGRLHKPVNFIKSPINSDLKNAINMNLNSAIHSALLLLPETFTEVELYETITGLSYSGDIRMSIGEDQQKIRKIVAPNLEHFRKLYEPILDNEEHIHWFKSAGKFEQYPNIQSQWHHLNLLPGGVHQILIEYKYQQGRYEDYEEILRAYAHDSYCCDHVRKAISDIVKSSSFKQSTKGILTAGIIKSLKYSSAKVKKMINSRRS</sequence>
<evidence type="ECO:0000256" key="3">
    <source>
        <dbReference type="ARBA" id="ARBA00005119"/>
    </source>
</evidence>
<name>V4AA55_LOTGI</name>
<evidence type="ECO:0000256" key="9">
    <source>
        <dbReference type="ARBA" id="ARBA00022679"/>
    </source>
</evidence>
<evidence type="ECO:0000256" key="18">
    <source>
        <dbReference type="ARBA" id="ARBA00029893"/>
    </source>
</evidence>
<dbReference type="PANTHER" id="PTHR13619:SF0">
    <property type="entry name" value="PHOSPHATIDATE CYTIDYLYLTRANSFERASE, MITOCHONDRIAL"/>
    <property type="match status" value="1"/>
</dbReference>
<keyword evidence="11 20" id="KW-0999">Mitochondrion inner membrane</keyword>
<comment type="subcellular location">
    <subcellularLocation>
        <location evidence="2 20">Mitochondrion inner membrane</location>
        <topology evidence="2 20">Peripheral membrane protein</topology>
        <orientation evidence="2 20">Matrix side</orientation>
    </subcellularLocation>
</comment>
<evidence type="ECO:0000256" key="15">
    <source>
        <dbReference type="ARBA" id="ARBA00023136"/>
    </source>
</evidence>
<evidence type="ECO:0000256" key="4">
    <source>
        <dbReference type="ARBA" id="ARBA00005189"/>
    </source>
</evidence>
<comment type="pathway">
    <text evidence="3 20">Phospholipid metabolism; CDP-diacylglycerol biosynthesis; CDP-diacylglycerol from sn-glycerol 3-phosphate: step 3/3.</text>
</comment>
<keyword evidence="14 20" id="KW-0496">Mitochondrion</keyword>
<evidence type="ECO:0000256" key="10">
    <source>
        <dbReference type="ARBA" id="ARBA00022695"/>
    </source>
</evidence>
<dbReference type="STRING" id="225164.V4AA55"/>
<dbReference type="PIRSF" id="PIRSF028840">
    <property type="entry name" value="Mmp37"/>
    <property type="match status" value="1"/>
</dbReference>
<keyword evidence="22" id="KW-1185">Reference proteome</keyword>
<dbReference type="OMA" id="HAENMHR"/>
<dbReference type="HOGENOM" id="CLU_030279_1_1_1"/>
<evidence type="ECO:0000256" key="2">
    <source>
        <dbReference type="ARBA" id="ARBA00004443"/>
    </source>
</evidence>
<evidence type="ECO:0000313" key="22">
    <source>
        <dbReference type="Proteomes" id="UP000030746"/>
    </source>
</evidence>
<evidence type="ECO:0000256" key="17">
    <source>
        <dbReference type="ARBA" id="ARBA00023264"/>
    </source>
</evidence>
<evidence type="ECO:0000256" key="20">
    <source>
        <dbReference type="PIRNR" id="PIRNR028840"/>
    </source>
</evidence>
<keyword evidence="12 20" id="KW-0460">Magnesium</keyword>
<reference evidence="21 22" key="1">
    <citation type="journal article" date="2013" name="Nature">
        <title>Insights into bilaterian evolution from three spiralian genomes.</title>
        <authorList>
            <person name="Simakov O."/>
            <person name="Marletaz F."/>
            <person name="Cho S.J."/>
            <person name="Edsinger-Gonzales E."/>
            <person name="Havlak P."/>
            <person name="Hellsten U."/>
            <person name="Kuo D.H."/>
            <person name="Larsson T."/>
            <person name="Lv J."/>
            <person name="Arendt D."/>
            <person name="Savage R."/>
            <person name="Osoegawa K."/>
            <person name="de Jong P."/>
            <person name="Grimwood J."/>
            <person name="Chapman J.A."/>
            <person name="Shapiro H."/>
            <person name="Aerts A."/>
            <person name="Otillar R.P."/>
            <person name="Terry A.Y."/>
            <person name="Boore J.L."/>
            <person name="Grigoriev I.V."/>
            <person name="Lindberg D.R."/>
            <person name="Seaver E.C."/>
            <person name="Weisblat D.A."/>
            <person name="Putnam N.H."/>
            <person name="Rokhsar D.S."/>
        </authorList>
    </citation>
    <scope>NUCLEOTIDE SEQUENCE [LARGE SCALE GENOMIC DNA]</scope>
</reference>
<proteinExistence type="inferred from homology"/>
<evidence type="ECO:0000256" key="8">
    <source>
        <dbReference type="ARBA" id="ARBA00022516"/>
    </source>
</evidence>
<dbReference type="GO" id="GO:0005743">
    <property type="term" value="C:mitochondrial inner membrane"/>
    <property type="evidence" value="ECO:0007669"/>
    <property type="project" value="UniProtKB-SubCell"/>
</dbReference>
<dbReference type="RefSeq" id="XP_009057258.1">
    <property type="nucleotide sequence ID" value="XM_009059010.1"/>
</dbReference>
<keyword evidence="16 20" id="KW-0594">Phospholipid biosynthesis</keyword>
<dbReference type="KEGG" id="lgi:LOTGIDRAFT_217112"/>
<organism evidence="21 22">
    <name type="scientific">Lottia gigantea</name>
    <name type="common">Giant owl limpet</name>
    <dbReference type="NCBI Taxonomy" id="225164"/>
    <lineage>
        <taxon>Eukaryota</taxon>
        <taxon>Metazoa</taxon>
        <taxon>Spiralia</taxon>
        <taxon>Lophotrochozoa</taxon>
        <taxon>Mollusca</taxon>
        <taxon>Gastropoda</taxon>
        <taxon>Patellogastropoda</taxon>
        <taxon>Lottioidea</taxon>
        <taxon>Lottiidae</taxon>
        <taxon>Lottia</taxon>
    </lineage>
</organism>
<comment type="similarity">
    <text evidence="5 20">Belongs to the TAM41 family.</text>
</comment>
<keyword evidence="10 20" id="KW-0548">Nucleotidyltransferase</keyword>
<dbReference type="GO" id="GO:0004605">
    <property type="term" value="F:phosphatidate cytidylyltransferase activity"/>
    <property type="evidence" value="ECO:0007669"/>
    <property type="project" value="UniProtKB-UniRule"/>
</dbReference>
<evidence type="ECO:0000256" key="12">
    <source>
        <dbReference type="ARBA" id="ARBA00022842"/>
    </source>
</evidence>
<gene>
    <name evidence="21" type="ORF">LOTGIDRAFT_217112</name>
</gene>
<comment type="pathway">
    <text evidence="4">Lipid metabolism.</text>
</comment>
<dbReference type="GO" id="GO:0016024">
    <property type="term" value="P:CDP-diacylglycerol biosynthetic process"/>
    <property type="evidence" value="ECO:0007669"/>
    <property type="project" value="UniProtKB-UniRule"/>
</dbReference>
<dbReference type="Pfam" id="PF09139">
    <property type="entry name" value="Tam41_Mmp37"/>
    <property type="match status" value="1"/>
</dbReference>
<keyword evidence="9 20" id="KW-0808">Transferase</keyword>
<evidence type="ECO:0000256" key="6">
    <source>
        <dbReference type="ARBA" id="ARBA00012487"/>
    </source>
</evidence>
<accession>V4AA55</accession>
<keyword evidence="13 20" id="KW-0443">Lipid metabolism</keyword>
<dbReference type="GO" id="GO:0032049">
    <property type="term" value="P:cardiolipin biosynthetic process"/>
    <property type="evidence" value="ECO:0007669"/>
    <property type="project" value="UniProtKB-UniRule"/>
</dbReference>
<comment type="cofactor">
    <cofactor evidence="1 20">
        <name>Mg(2+)</name>
        <dbReference type="ChEBI" id="CHEBI:18420"/>
    </cofactor>
</comment>
<dbReference type="EMBL" id="KB202163">
    <property type="protein sequence ID" value="ESO91945.1"/>
    <property type="molecule type" value="Genomic_DNA"/>
</dbReference>
<dbReference type="GeneID" id="20246686"/>
<dbReference type="CTD" id="20246686"/>
<comment type="function">
    <text evidence="20">Catalyzes the conversion of phosphatidic acid (PA) to CDP-diacylglycerol (CDP-DAG), an essential intermediate in the synthesis of phosphatidylglycerol, cardiolipin and phosphatidylinositol.</text>
</comment>
<dbReference type="UniPathway" id="UPA00557">
    <property type="reaction ID" value="UER00614"/>
</dbReference>
<evidence type="ECO:0000313" key="21">
    <source>
        <dbReference type="EMBL" id="ESO91945.1"/>
    </source>
</evidence>
<evidence type="ECO:0000256" key="11">
    <source>
        <dbReference type="ARBA" id="ARBA00022792"/>
    </source>
</evidence>
<dbReference type="OrthoDB" id="341477at2759"/>
<evidence type="ECO:0000256" key="7">
    <source>
        <dbReference type="ARBA" id="ARBA00018337"/>
    </source>
</evidence>
<evidence type="ECO:0000256" key="5">
    <source>
        <dbReference type="ARBA" id="ARBA00005458"/>
    </source>
</evidence>
<dbReference type="Proteomes" id="UP000030746">
    <property type="component" value="Unassembled WGS sequence"/>
</dbReference>
<evidence type="ECO:0000256" key="16">
    <source>
        <dbReference type="ARBA" id="ARBA00023209"/>
    </source>
</evidence>
<comment type="catalytic activity">
    <reaction evidence="20">
        <text>a 1,2-diacyl-sn-glycero-3-phosphate + CTP + H(+) = a CDP-1,2-diacyl-sn-glycerol + diphosphate</text>
        <dbReference type="Rhea" id="RHEA:16229"/>
        <dbReference type="ChEBI" id="CHEBI:15378"/>
        <dbReference type="ChEBI" id="CHEBI:33019"/>
        <dbReference type="ChEBI" id="CHEBI:37563"/>
        <dbReference type="ChEBI" id="CHEBI:58332"/>
        <dbReference type="ChEBI" id="CHEBI:58608"/>
        <dbReference type="EC" id="2.7.7.41"/>
    </reaction>
</comment>